<dbReference type="InParanoid" id="A0A6P8HR24"/>
<reference evidence="4" key="1">
    <citation type="submission" date="2025-08" db="UniProtKB">
        <authorList>
            <consortium name="RefSeq"/>
        </authorList>
    </citation>
    <scope>IDENTIFICATION</scope>
    <source>
        <tissue evidence="4">Tentacle</tissue>
    </source>
</reference>
<sequence>MAAKEKCMELVENISNSSGEEILLYLKDLSILINTSQGASEMVSLIPCQLLFRCLKSSNDKQNFYCKSILKKVLQFEKPDAVVLKYHDYVIEGMNHSYFEIRELCLSEVERCSRSVNGVLALVDNVDLLSYVARCIADENLICAKMACKVLTNLSKHEPGLAILFQHQLQSKFTELLRKKEVIRFRVFDIFIDIQKQSDEAFEACKVVGIFETLLKELEGDDILVQMNCFELLSNLASSSERGLLYLEEHGVVVKLYNMLLSTKEDPMMELAVPGIVKFFGHVAHLRPVEVTQKYPQFMEQLYSQVSCGDLRLMPIAVETIGVIALTDAGLHAVFNNPARNKHIMKVLFSHAMGSDSDLRLRAFETLSSIFYSQENFSEELSSFLRGLYTAMANKPFQAFVSVAKQPFESLRCSCLRLMKCLAKYEWVQQDMVACPGYLEYLLDRKTEPEKSGRELKYDLIVELAHSPSAKQVFGMPYLLKLREYEREGPFFARAESTVAFEGAD</sequence>
<organism evidence="3 4">
    <name type="scientific">Actinia tenebrosa</name>
    <name type="common">Australian red waratah sea anemone</name>
    <dbReference type="NCBI Taxonomy" id="6105"/>
    <lineage>
        <taxon>Eukaryota</taxon>
        <taxon>Metazoa</taxon>
        <taxon>Cnidaria</taxon>
        <taxon>Anthozoa</taxon>
        <taxon>Hexacorallia</taxon>
        <taxon>Actiniaria</taxon>
        <taxon>Actiniidae</taxon>
        <taxon>Actinia</taxon>
    </lineage>
</organism>
<dbReference type="RefSeq" id="XP_031558026.1">
    <property type="nucleotide sequence ID" value="XM_031702166.1"/>
</dbReference>
<dbReference type="Proteomes" id="UP000515163">
    <property type="component" value="Unplaced"/>
</dbReference>
<name>A0A6P8HR24_ACTTE</name>
<dbReference type="PANTHER" id="PTHR13554:SF10">
    <property type="entry name" value="26S PROTEASOME NON-ATPASE REGULATORY SUBUNIT 5"/>
    <property type="match status" value="1"/>
</dbReference>
<dbReference type="InterPro" id="IPR019538">
    <property type="entry name" value="PSMD5"/>
</dbReference>
<dbReference type="Gene3D" id="1.25.10.10">
    <property type="entry name" value="Leucine-rich Repeat Variant"/>
    <property type="match status" value="1"/>
</dbReference>
<proteinExistence type="inferred from homology"/>
<accession>A0A6P8HR24</accession>
<protein>
    <recommendedName>
        <fullName evidence="2">26S proteasome non-ATPase regulatory subunit 5</fullName>
    </recommendedName>
</protein>
<dbReference type="AlphaFoldDB" id="A0A6P8HR24"/>
<dbReference type="FunCoup" id="A0A6P8HR24">
    <property type="interactions" value="2367"/>
</dbReference>
<dbReference type="GO" id="GO:0043248">
    <property type="term" value="P:proteasome assembly"/>
    <property type="evidence" value="ECO:0007669"/>
    <property type="project" value="InterPro"/>
</dbReference>
<gene>
    <name evidence="4" type="primary">LOC116294541</name>
</gene>
<evidence type="ECO:0000256" key="1">
    <source>
        <dbReference type="ARBA" id="ARBA00006823"/>
    </source>
</evidence>
<dbReference type="SUPFAM" id="SSF48371">
    <property type="entry name" value="ARM repeat"/>
    <property type="match status" value="1"/>
</dbReference>
<dbReference type="GO" id="GO:0005829">
    <property type="term" value="C:cytosol"/>
    <property type="evidence" value="ECO:0007669"/>
    <property type="project" value="TreeGrafter"/>
</dbReference>
<evidence type="ECO:0000313" key="4">
    <source>
        <dbReference type="RefSeq" id="XP_031558026.1"/>
    </source>
</evidence>
<dbReference type="OrthoDB" id="10250600at2759"/>
<keyword evidence="3" id="KW-1185">Reference proteome</keyword>
<comment type="similarity">
    <text evidence="1">Belongs to the proteasome subunit S5B/HSM3 family.</text>
</comment>
<dbReference type="InterPro" id="IPR011989">
    <property type="entry name" value="ARM-like"/>
</dbReference>
<evidence type="ECO:0000313" key="3">
    <source>
        <dbReference type="Proteomes" id="UP000515163"/>
    </source>
</evidence>
<evidence type="ECO:0000256" key="2">
    <source>
        <dbReference type="ARBA" id="ARBA00014933"/>
    </source>
</evidence>
<dbReference type="InterPro" id="IPR016024">
    <property type="entry name" value="ARM-type_fold"/>
</dbReference>
<dbReference type="KEGG" id="aten:116294541"/>
<dbReference type="Pfam" id="PF10508">
    <property type="entry name" value="Proteasom_PSMB"/>
    <property type="match status" value="1"/>
</dbReference>
<dbReference type="PANTHER" id="PTHR13554">
    <property type="entry name" value="26S PROTEASOME NON-ATPASE REGULATORY SUBUNIT 5-RELATED"/>
    <property type="match status" value="1"/>
</dbReference>
<dbReference type="GeneID" id="116294541"/>